<comment type="caution">
    <text evidence="3">The sequence shown here is derived from an EMBL/GenBank/DDBJ whole genome shotgun (WGS) entry which is preliminary data.</text>
</comment>
<evidence type="ECO:0000256" key="2">
    <source>
        <dbReference type="SAM" id="SignalP"/>
    </source>
</evidence>
<evidence type="ECO:0000313" key="4">
    <source>
        <dbReference type="Proteomes" id="UP001199260"/>
    </source>
</evidence>
<dbReference type="Proteomes" id="UP001199260">
    <property type="component" value="Unassembled WGS sequence"/>
</dbReference>
<feature type="region of interest" description="Disordered" evidence="1">
    <location>
        <begin position="23"/>
        <end position="75"/>
    </location>
</feature>
<feature type="compositionally biased region" description="Basic and acidic residues" evidence="1">
    <location>
        <begin position="34"/>
        <end position="75"/>
    </location>
</feature>
<dbReference type="AlphaFoldDB" id="A0AAW4XZ18"/>
<proteinExistence type="predicted"/>
<name>A0AAW4XZ18_9BURK</name>
<dbReference type="RefSeq" id="WP_230776087.1">
    <property type="nucleotide sequence ID" value="NZ_JAJNCT010000018.1"/>
</dbReference>
<evidence type="ECO:0008006" key="5">
    <source>
        <dbReference type="Google" id="ProtNLM"/>
    </source>
</evidence>
<reference evidence="3 4" key="1">
    <citation type="submission" date="2021-11" db="EMBL/GenBank/DDBJ databases">
        <title>Genome sequence.</title>
        <authorList>
            <person name="Sun Q."/>
        </authorList>
    </citation>
    <scope>NUCLEOTIDE SEQUENCE [LARGE SCALE GENOMIC DNA]</scope>
    <source>
        <strain evidence="3 4">KCTC 12005</strain>
    </source>
</reference>
<keyword evidence="4" id="KW-1185">Reference proteome</keyword>
<feature type="chain" id="PRO_5043588133" description="Low-complexity protein" evidence="2">
    <location>
        <begin position="21"/>
        <end position="75"/>
    </location>
</feature>
<gene>
    <name evidence="3" type="ORF">LPW39_14025</name>
</gene>
<keyword evidence="2" id="KW-0732">Signal</keyword>
<sequence>MNIKTLTTLAAAVLATSAWAAGSQDSKCGAGSCGKKESSTKEATCSKKDGGCSKKDAGCSKKDGGCSKKDDGGKH</sequence>
<feature type="signal peptide" evidence="2">
    <location>
        <begin position="1"/>
        <end position="20"/>
    </location>
</feature>
<protein>
    <recommendedName>
        <fullName evidence="5">Low-complexity protein</fullName>
    </recommendedName>
</protein>
<accession>A0AAW4XZ18</accession>
<evidence type="ECO:0000256" key="1">
    <source>
        <dbReference type="SAM" id="MobiDB-lite"/>
    </source>
</evidence>
<dbReference type="EMBL" id="JAJNCT010000018">
    <property type="protein sequence ID" value="MCD2166248.1"/>
    <property type="molecule type" value="Genomic_DNA"/>
</dbReference>
<organism evidence="3 4">
    <name type="scientific">Comamonas koreensis</name>
    <dbReference type="NCBI Taxonomy" id="160825"/>
    <lineage>
        <taxon>Bacteria</taxon>
        <taxon>Pseudomonadati</taxon>
        <taxon>Pseudomonadota</taxon>
        <taxon>Betaproteobacteria</taxon>
        <taxon>Burkholderiales</taxon>
        <taxon>Comamonadaceae</taxon>
        <taxon>Comamonas</taxon>
    </lineage>
</organism>
<evidence type="ECO:0000313" key="3">
    <source>
        <dbReference type="EMBL" id="MCD2166248.1"/>
    </source>
</evidence>